<sequence>MEETVPVDVILDIAFGKEILLRSSTSYVLAVTSFALMQIVLACLASSFKSLTLIDDVKRQRLDSSCASNVPL</sequence>
<name>A0ACC0VRV0_9STRA</name>
<accession>A0ACC0VRV0</accession>
<evidence type="ECO:0000313" key="2">
    <source>
        <dbReference type="Proteomes" id="UP001163321"/>
    </source>
</evidence>
<dbReference type="Proteomes" id="UP001163321">
    <property type="component" value="Chromosome 7"/>
</dbReference>
<organism evidence="1 2">
    <name type="scientific">Peronosclerospora sorghi</name>
    <dbReference type="NCBI Taxonomy" id="230839"/>
    <lineage>
        <taxon>Eukaryota</taxon>
        <taxon>Sar</taxon>
        <taxon>Stramenopiles</taxon>
        <taxon>Oomycota</taxon>
        <taxon>Peronosporomycetes</taxon>
        <taxon>Peronosporales</taxon>
        <taxon>Peronosporaceae</taxon>
        <taxon>Peronosclerospora</taxon>
    </lineage>
</organism>
<protein>
    <submittedName>
        <fullName evidence="1">Uncharacterized protein</fullName>
    </submittedName>
</protein>
<comment type="caution">
    <text evidence="1">The sequence shown here is derived from an EMBL/GenBank/DDBJ whole genome shotgun (WGS) entry which is preliminary data.</text>
</comment>
<gene>
    <name evidence="1" type="ORF">PsorP6_015255</name>
</gene>
<keyword evidence="2" id="KW-1185">Reference proteome</keyword>
<proteinExistence type="predicted"/>
<evidence type="ECO:0000313" key="1">
    <source>
        <dbReference type="EMBL" id="KAI9909209.1"/>
    </source>
</evidence>
<dbReference type="EMBL" id="CM047586">
    <property type="protein sequence ID" value="KAI9909209.1"/>
    <property type="molecule type" value="Genomic_DNA"/>
</dbReference>
<reference evidence="1 2" key="1">
    <citation type="journal article" date="2022" name="bioRxiv">
        <title>The genome of the oomycete Peronosclerospora sorghi, a cosmopolitan pathogen of maize and sorghum, is inflated with dispersed pseudogenes.</title>
        <authorList>
            <person name="Fletcher K."/>
            <person name="Martin F."/>
            <person name="Isakeit T."/>
            <person name="Cavanaugh K."/>
            <person name="Magill C."/>
            <person name="Michelmore R."/>
        </authorList>
    </citation>
    <scope>NUCLEOTIDE SEQUENCE [LARGE SCALE GENOMIC DNA]</scope>
    <source>
        <strain evidence="1">P6</strain>
    </source>
</reference>